<organism evidence="2 3">
    <name type="scientific">Meloidogyne enterolobii</name>
    <name type="common">Root-knot nematode worm</name>
    <name type="synonym">Meloidogyne mayaguensis</name>
    <dbReference type="NCBI Taxonomy" id="390850"/>
    <lineage>
        <taxon>Eukaryota</taxon>
        <taxon>Metazoa</taxon>
        <taxon>Ecdysozoa</taxon>
        <taxon>Nematoda</taxon>
        <taxon>Chromadorea</taxon>
        <taxon>Rhabditida</taxon>
        <taxon>Tylenchina</taxon>
        <taxon>Tylenchomorpha</taxon>
        <taxon>Tylenchoidea</taxon>
        <taxon>Meloidogynidae</taxon>
        <taxon>Meloidogyninae</taxon>
        <taxon>Meloidogyne</taxon>
    </lineage>
</organism>
<comment type="caution">
    <text evidence="2">The sequence shown here is derived from an EMBL/GenBank/DDBJ whole genome shotgun (WGS) entry which is preliminary data.</text>
</comment>
<gene>
    <name evidence="2" type="ORF">MENT_LOCUS38993</name>
</gene>
<dbReference type="Proteomes" id="UP000580250">
    <property type="component" value="Unassembled WGS sequence"/>
</dbReference>
<dbReference type="EMBL" id="CAJEWN010000590">
    <property type="protein sequence ID" value="CAD2186489.1"/>
    <property type="molecule type" value="Genomic_DNA"/>
</dbReference>
<feature type="compositionally biased region" description="Polar residues" evidence="1">
    <location>
        <begin position="45"/>
        <end position="60"/>
    </location>
</feature>
<reference evidence="2 3" key="1">
    <citation type="submission" date="2020-08" db="EMBL/GenBank/DDBJ databases">
        <authorList>
            <person name="Koutsovoulos G."/>
            <person name="Danchin GJ E."/>
        </authorList>
    </citation>
    <scope>NUCLEOTIDE SEQUENCE [LARGE SCALE GENOMIC DNA]</scope>
</reference>
<accession>A0A6V7WHK3</accession>
<name>A0A6V7WHK3_MELEN</name>
<evidence type="ECO:0000256" key="1">
    <source>
        <dbReference type="SAM" id="MobiDB-lite"/>
    </source>
</evidence>
<proteinExistence type="predicted"/>
<evidence type="ECO:0000313" key="3">
    <source>
        <dbReference type="Proteomes" id="UP000580250"/>
    </source>
</evidence>
<feature type="compositionally biased region" description="Basic and acidic residues" evidence="1">
    <location>
        <begin position="31"/>
        <end position="44"/>
    </location>
</feature>
<feature type="region of interest" description="Disordered" evidence="1">
    <location>
        <begin position="19"/>
        <end position="60"/>
    </location>
</feature>
<evidence type="ECO:0000313" key="2">
    <source>
        <dbReference type="EMBL" id="CAD2186489.1"/>
    </source>
</evidence>
<sequence>MSSINQFGTVLKLIANPDHILLPDTNPTPKQLEDPVPRHTRPERSASNPSLNYKNYYSLS</sequence>
<protein>
    <submittedName>
        <fullName evidence="2">Uncharacterized protein</fullName>
    </submittedName>
</protein>
<dbReference type="AlphaFoldDB" id="A0A6V7WHK3"/>